<protein>
    <submittedName>
        <fullName evidence="1">Uncharacterized protein</fullName>
    </submittedName>
</protein>
<dbReference type="InterPro" id="IPR027417">
    <property type="entry name" value="P-loop_NTPase"/>
</dbReference>
<evidence type="ECO:0000313" key="1">
    <source>
        <dbReference type="EMBL" id="ORZ25642.1"/>
    </source>
</evidence>
<comment type="caution">
    <text evidence="1">The sequence shown here is derived from an EMBL/GenBank/DDBJ whole genome shotgun (WGS) entry which is preliminary data.</text>
</comment>
<evidence type="ECO:0000313" key="2">
    <source>
        <dbReference type="Proteomes" id="UP000193560"/>
    </source>
</evidence>
<dbReference type="STRING" id="90262.A0A1X2J1F1"/>
<organism evidence="1 2">
    <name type="scientific">Absidia repens</name>
    <dbReference type="NCBI Taxonomy" id="90262"/>
    <lineage>
        <taxon>Eukaryota</taxon>
        <taxon>Fungi</taxon>
        <taxon>Fungi incertae sedis</taxon>
        <taxon>Mucoromycota</taxon>
        <taxon>Mucoromycotina</taxon>
        <taxon>Mucoromycetes</taxon>
        <taxon>Mucorales</taxon>
        <taxon>Cunninghamellaceae</taxon>
        <taxon>Absidia</taxon>
    </lineage>
</organism>
<dbReference type="EMBL" id="MCGE01000001">
    <property type="protein sequence ID" value="ORZ25642.1"/>
    <property type="molecule type" value="Genomic_DNA"/>
</dbReference>
<sequence length="101" mass="11298">MVSPEKNVNILCMCIYSKAWGDFVFLLFFSSVEPTSALDPESTLLVEATLKTRTCIWITHNPQQEARVATKSLVIPRYYAGNEQDSATNDSDNATEITMFA</sequence>
<gene>
    <name evidence="1" type="ORF">BCR42DRAFT_400597</name>
</gene>
<name>A0A1X2J1F1_9FUNG</name>
<dbReference type="Gene3D" id="3.40.50.300">
    <property type="entry name" value="P-loop containing nucleotide triphosphate hydrolases"/>
    <property type="match status" value="1"/>
</dbReference>
<dbReference type="AlphaFoldDB" id="A0A1X2J1F1"/>
<accession>A0A1X2J1F1</accession>
<dbReference type="OrthoDB" id="6593433at2759"/>
<reference evidence="1 2" key="1">
    <citation type="submission" date="2016-07" db="EMBL/GenBank/DDBJ databases">
        <title>Pervasive Adenine N6-methylation of Active Genes in Fungi.</title>
        <authorList>
            <consortium name="DOE Joint Genome Institute"/>
            <person name="Mondo S.J."/>
            <person name="Dannebaum R.O."/>
            <person name="Kuo R.C."/>
            <person name="Labutti K."/>
            <person name="Haridas S."/>
            <person name="Kuo A."/>
            <person name="Salamov A."/>
            <person name="Ahrendt S.R."/>
            <person name="Lipzen A."/>
            <person name="Sullivan W."/>
            <person name="Andreopoulos W.B."/>
            <person name="Clum A."/>
            <person name="Lindquist E."/>
            <person name="Daum C."/>
            <person name="Ramamoorthy G.K."/>
            <person name="Gryganskyi A."/>
            <person name="Culley D."/>
            <person name="Magnuson J.K."/>
            <person name="James T.Y."/>
            <person name="O'Malley M.A."/>
            <person name="Stajich J.E."/>
            <person name="Spatafora J.W."/>
            <person name="Visel A."/>
            <person name="Grigoriev I.V."/>
        </authorList>
    </citation>
    <scope>NUCLEOTIDE SEQUENCE [LARGE SCALE GENOMIC DNA]</scope>
    <source>
        <strain evidence="1 2">NRRL 1336</strain>
    </source>
</reference>
<dbReference type="Proteomes" id="UP000193560">
    <property type="component" value="Unassembled WGS sequence"/>
</dbReference>
<keyword evidence="2" id="KW-1185">Reference proteome</keyword>
<proteinExistence type="predicted"/>